<proteinExistence type="predicted"/>
<feature type="region of interest" description="Disordered" evidence="1">
    <location>
        <begin position="169"/>
        <end position="191"/>
    </location>
</feature>
<evidence type="ECO:0000313" key="2">
    <source>
        <dbReference type="EMBL" id="PKA58958.1"/>
    </source>
</evidence>
<evidence type="ECO:0000256" key="1">
    <source>
        <dbReference type="SAM" id="MobiDB-lite"/>
    </source>
</evidence>
<accession>A0A2I0ATT5</accession>
<protein>
    <submittedName>
        <fullName evidence="2">Uncharacterized protein</fullName>
    </submittedName>
</protein>
<sequence>MDSPGRPFIHENATAAALPASTPTITSLDGKLLSHSACRCPHFQISNANENGEDMCGFHGKILGGIRRLGPPLVVWRKEKGDLIFLDIQVKITFRSDRMMCEFAVALIGSSISARRMRLITRRDRIQCGASASDRRVQPEQIAGRPQHNILVRPLAQAGRTVPPNQMFQPGQYCGLTRPPNVPDESSDQAE</sequence>
<dbReference type="Proteomes" id="UP000236161">
    <property type="component" value="Unassembled WGS sequence"/>
</dbReference>
<dbReference type="AlphaFoldDB" id="A0A2I0ATT5"/>
<reference evidence="2 3" key="1">
    <citation type="journal article" date="2017" name="Nature">
        <title>The Apostasia genome and the evolution of orchids.</title>
        <authorList>
            <person name="Zhang G.Q."/>
            <person name="Liu K.W."/>
            <person name="Li Z."/>
            <person name="Lohaus R."/>
            <person name="Hsiao Y.Y."/>
            <person name="Niu S.C."/>
            <person name="Wang J.Y."/>
            <person name="Lin Y.C."/>
            <person name="Xu Q."/>
            <person name="Chen L.J."/>
            <person name="Yoshida K."/>
            <person name="Fujiwara S."/>
            <person name="Wang Z.W."/>
            <person name="Zhang Y.Q."/>
            <person name="Mitsuda N."/>
            <person name="Wang M."/>
            <person name="Liu G.H."/>
            <person name="Pecoraro L."/>
            <person name="Huang H.X."/>
            <person name="Xiao X.J."/>
            <person name="Lin M."/>
            <person name="Wu X.Y."/>
            <person name="Wu W.L."/>
            <person name="Chen Y.Y."/>
            <person name="Chang S.B."/>
            <person name="Sakamoto S."/>
            <person name="Ohme-Takagi M."/>
            <person name="Yagi M."/>
            <person name="Zeng S.J."/>
            <person name="Shen C.Y."/>
            <person name="Yeh C.M."/>
            <person name="Luo Y.B."/>
            <person name="Tsai W.C."/>
            <person name="Van de Peer Y."/>
            <person name="Liu Z.J."/>
        </authorList>
    </citation>
    <scope>NUCLEOTIDE SEQUENCE [LARGE SCALE GENOMIC DNA]</scope>
    <source>
        <strain evidence="3">cv. Shenzhen</strain>
        <tissue evidence="2">Stem</tissue>
    </source>
</reference>
<evidence type="ECO:0000313" key="3">
    <source>
        <dbReference type="Proteomes" id="UP000236161"/>
    </source>
</evidence>
<keyword evidence="3" id="KW-1185">Reference proteome</keyword>
<name>A0A2I0ATT5_9ASPA</name>
<organism evidence="2 3">
    <name type="scientific">Apostasia shenzhenica</name>
    <dbReference type="NCBI Taxonomy" id="1088818"/>
    <lineage>
        <taxon>Eukaryota</taxon>
        <taxon>Viridiplantae</taxon>
        <taxon>Streptophyta</taxon>
        <taxon>Embryophyta</taxon>
        <taxon>Tracheophyta</taxon>
        <taxon>Spermatophyta</taxon>
        <taxon>Magnoliopsida</taxon>
        <taxon>Liliopsida</taxon>
        <taxon>Asparagales</taxon>
        <taxon>Orchidaceae</taxon>
        <taxon>Apostasioideae</taxon>
        <taxon>Apostasia</taxon>
    </lineage>
</organism>
<dbReference type="EMBL" id="KZ451950">
    <property type="protein sequence ID" value="PKA58958.1"/>
    <property type="molecule type" value="Genomic_DNA"/>
</dbReference>
<gene>
    <name evidence="2" type="ORF">AXF42_Ash001051</name>
</gene>
<dbReference type="OrthoDB" id="10616468at2759"/>